<feature type="transmembrane region" description="Helical" evidence="5">
    <location>
        <begin position="447"/>
        <end position="463"/>
    </location>
</feature>
<dbReference type="InterPro" id="IPR050382">
    <property type="entry name" value="MFS_Na/Anion_cotransporter"/>
</dbReference>
<feature type="transmembrane region" description="Helical" evidence="5">
    <location>
        <begin position="181"/>
        <end position="204"/>
    </location>
</feature>
<dbReference type="PANTHER" id="PTHR11662">
    <property type="entry name" value="SOLUTE CARRIER FAMILY 17"/>
    <property type="match status" value="1"/>
</dbReference>
<dbReference type="InterPro" id="IPR011701">
    <property type="entry name" value="MFS"/>
</dbReference>
<proteinExistence type="predicted"/>
<feature type="transmembrane region" description="Helical" evidence="5">
    <location>
        <begin position="514"/>
        <end position="533"/>
    </location>
</feature>
<feature type="transmembrane region" description="Helical" evidence="5">
    <location>
        <begin position="29"/>
        <end position="50"/>
    </location>
</feature>
<evidence type="ECO:0000256" key="3">
    <source>
        <dbReference type="ARBA" id="ARBA00022989"/>
    </source>
</evidence>
<dbReference type="WBParaSite" id="HPLM_0000840801-mRNA-1">
    <property type="protein sequence ID" value="HPLM_0000840801-mRNA-1"/>
    <property type="gene ID" value="HPLM_0000840801"/>
</dbReference>
<dbReference type="Proteomes" id="UP000268014">
    <property type="component" value="Unassembled WGS sequence"/>
</dbReference>
<dbReference type="PANTHER" id="PTHR11662:SF314">
    <property type="entry name" value="MAJOR FACILITATOR SUPERFAMILY (MFS) PROFILE DOMAIN-CONTAINING PROTEIN"/>
    <property type="match status" value="1"/>
</dbReference>
<evidence type="ECO:0000313" key="8">
    <source>
        <dbReference type="Proteomes" id="UP000268014"/>
    </source>
</evidence>
<reference evidence="9" key="1">
    <citation type="submission" date="2017-02" db="UniProtKB">
        <authorList>
            <consortium name="WormBaseParasite"/>
        </authorList>
    </citation>
    <scope>IDENTIFICATION</scope>
</reference>
<organism evidence="9">
    <name type="scientific">Haemonchus placei</name>
    <name type="common">Barber's pole worm</name>
    <dbReference type="NCBI Taxonomy" id="6290"/>
    <lineage>
        <taxon>Eukaryota</taxon>
        <taxon>Metazoa</taxon>
        <taxon>Ecdysozoa</taxon>
        <taxon>Nematoda</taxon>
        <taxon>Chromadorea</taxon>
        <taxon>Rhabditida</taxon>
        <taxon>Rhabditina</taxon>
        <taxon>Rhabditomorpha</taxon>
        <taxon>Strongyloidea</taxon>
        <taxon>Trichostrongylidae</taxon>
        <taxon>Haemonchus</taxon>
    </lineage>
</organism>
<dbReference type="PROSITE" id="PS50850">
    <property type="entry name" value="MFS"/>
    <property type="match status" value="1"/>
</dbReference>
<evidence type="ECO:0000313" key="7">
    <source>
        <dbReference type="EMBL" id="VDO34765.1"/>
    </source>
</evidence>
<reference evidence="7 8" key="2">
    <citation type="submission" date="2018-11" db="EMBL/GenBank/DDBJ databases">
        <authorList>
            <consortium name="Pathogen Informatics"/>
        </authorList>
    </citation>
    <scope>NUCLEOTIDE SEQUENCE [LARGE SCALE GENOMIC DNA]</scope>
    <source>
        <strain evidence="7 8">MHpl1</strain>
    </source>
</reference>
<feature type="transmembrane region" description="Helical" evidence="5">
    <location>
        <begin position="156"/>
        <end position="175"/>
    </location>
</feature>
<accession>A0A0N4WCY0</accession>
<evidence type="ECO:0000256" key="2">
    <source>
        <dbReference type="ARBA" id="ARBA00022692"/>
    </source>
</evidence>
<keyword evidence="2 5" id="KW-0812">Transmembrane</keyword>
<keyword evidence="8" id="KW-1185">Reference proteome</keyword>
<feature type="transmembrane region" description="Helical" evidence="5">
    <location>
        <begin position="475"/>
        <end position="494"/>
    </location>
</feature>
<dbReference type="Pfam" id="PF07690">
    <property type="entry name" value="MFS_1"/>
    <property type="match status" value="1"/>
</dbReference>
<dbReference type="GO" id="GO:0016020">
    <property type="term" value="C:membrane"/>
    <property type="evidence" value="ECO:0007669"/>
    <property type="project" value="UniProtKB-SubCell"/>
</dbReference>
<dbReference type="FunFam" id="1.20.1250.20:FF:000532">
    <property type="entry name" value="SLC (SoLute Carrier) homolog"/>
    <property type="match status" value="1"/>
</dbReference>
<gene>
    <name evidence="7" type="ORF">HPLM_LOCUS8400</name>
</gene>
<evidence type="ECO:0000256" key="1">
    <source>
        <dbReference type="ARBA" id="ARBA00004141"/>
    </source>
</evidence>
<dbReference type="InterPro" id="IPR020846">
    <property type="entry name" value="MFS_dom"/>
</dbReference>
<keyword evidence="4 5" id="KW-0472">Membrane</keyword>
<dbReference type="OMA" id="SSMITRW"/>
<keyword evidence="3 5" id="KW-1133">Transmembrane helix</keyword>
<dbReference type="GO" id="GO:0006820">
    <property type="term" value="P:monoatomic anion transport"/>
    <property type="evidence" value="ECO:0007669"/>
    <property type="project" value="TreeGrafter"/>
</dbReference>
<dbReference type="EMBL" id="UZAF01016854">
    <property type="protein sequence ID" value="VDO34765.1"/>
    <property type="molecule type" value="Genomic_DNA"/>
</dbReference>
<evidence type="ECO:0000259" key="6">
    <source>
        <dbReference type="PROSITE" id="PS50850"/>
    </source>
</evidence>
<sequence>MSKVEPSERDNSSIFVSGEKSRIFPSTRFLMAIILSLCFIALSVSTSNLAQAMVCMVHQPPSSASVKKAEDQTVLVARRDLSAMRGRTVQGNSSVRVQPCGHGSLSDPDISVSPCYKGNYLPWTSEQQGAIYAAQNVGSLFMLLAGWQADRLNGKWTIAVAMTLLILSNSLIPSVAPTSPWLVFVFRVITGMGDALLFPSASSMITRWFPPKERPFAVGFVTGGRQIGTLFILPLGGLFCEHPSTYGWPAIFYLSAIIGGVILLIWLFLSADKPSKHFLVSEREERYIARKITEEKLGKRTDRGNPPWGKLARCLPLYVAVAALVCHEYPLVIMLQLLPKYFSDVLGLSNVVNGIVSSLPSVVLFISKTLSCTLASLITARKPPLLGSFVLTNVAFNFRLEKSHYHKELNEFIAGPTACCKLFNFVGSLGLAICVGLTPLLGSSGNATAAVIVLCLANAFAGLHSPGVQTALVQIAPAYTGIVTGIAFAVAAVFSIINKMISSYIVSSGTSQEWAIVFEISAVVAFLPVVFFTRWGSADIQPWASTQGATPKQEDTRSDDSIVPTENVAASLAKCSMFLSHELSPS</sequence>
<dbReference type="GO" id="GO:0022857">
    <property type="term" value="F:transmembrane transporter activity"/>
    <property type="evidence" value="ECO:0007669"/>
    <property type="project" value="InterPro"/>
</dbReference>
<dbReference type="Gene3D" id="1.20.1250.20">
    <property type="entry name" value="MFS general substrate transporter like domains"/>
    <property type="match status" value="1"/>
</dbReference>
<evidence type="ECO:0000256" key="4">
    <source>
        <dbReference type="ARBA" id="ARBA00023136"/>
    </source>
</evidence>
<dbReference type="AlphaFoldDB" id="A0A0N4WCY0"/>
<evidence type="ECO:0000256" key="5">
    <source>
        <dbReference type="SAM" id="Phobius"/>
    </source>
</evidence>
<protein>
    <submittedName>
        <fullName evidence="9">MFS domain-containing protein</fullName>
    </submittedName>
</protein>
<feature type="transmembrane region" description="Helical" evidence="5">
    <location>
        <begin position="216"/>
        <end position="239"/>
    </location>
</feature>
<dbReference type="InterPro" id="IPR036259">
    <property type="entry name" value="MFS_trans_sf"/>
</dbReference>
<dbReference type="STRING" id="6290.A0A0N4WCY0"/>
<dbReference type="OrthoDB" id="2985014at2759"/>
<evidence type="ECO:0000313" key="9">
    <source>
        <dbReference type="WBParaSite" id="HPLM_0000840801-mRNA-1"/>
    </source>
</evidence>
<feature type="transmembrane region" description="Helical" evidence="5">
    <location>
        <begin position="422"/>
        <end position="441"/>
    </location>
</feature>
<feature type="transmembrane region" description="Helical" evidence="5">
    <location>
        <begin position="251"/>
        <end position="269"/>
    </location>
</feature>
<feature type="domain" description="Major facilitator superfamily (MFS) profile" evidence="6">
    <location>
        <begin position="79"/>
        <end position="540"/>
    </location>
</feature>
<dbReference type="SUPFAM" id="SSF103473">
    <property type="entry name" value="MFS general substrate transporter"/>
    <property type="match status" value="2"/>
</dbReference>
<comment type="subcellular location">
    <subcellularLocation>
        <location evidence="1">Membrane</location>
        <topology evidence="1">Multi-pass membrane protein</topology>
    </subcellularLocation>
</comment>
<name>A0A0N4WCY0_HAEPC</name>